<dbReference type="SUPFAM" id="SSF57783">
    <property type="entry name" value="Zinc beta-ribbon"/>
    <property type="match status" value="1"/>
</dbReference>
<dbReference type="EMBL" id="CP118166">
    <property type="protein sequence ID" value="WDI31611.1"/>
    <property type="molecule type" value="Genomic_DNA"/>
</dbReference>
<proteinExistence type="predicted"/>
<organism evidence="2 3">
    <name type="scientific">Hyphococcus flavus</name>
    <dbReference type="NCBI Taxonomy" id="1866326"/>
    <lineage>
        <taxon>Bacteria</taxon>
        <taxon>Pseudomonadati</taxon>
        <taxon>Pseudomonadota</taxon>
        <taxon>Alphaproteobacteria</taxon>
        <taxon>Parvularculales</taxon>
        <taxon>Parvularculaceae</taxon>
        <taxon>Hyphococcus</taxon>
    </lineage>
</organism>
<reference evidence="2" key="1">
    <citation type="submission" date="2023-02" db="EMBL/GenBank/DDBJ databases">
        <title>Genome sequence of Hyphococcus flavus.</title>
        <authorList>
            <person name="Rong J.-C."/>
            <person name="Zhao Q."/>
            <person name="Yi M."/>
            <person name="Wu J.-Y."/>
        </authorList>
    </citation>
    <scope>NUCLEOTIDE SEQUENCE</scope>
    <source>
        <strain evidence="2">MCCC 1K03223</strain>
    </source>
</reference>
<feature type="region of interest" description="Disordered" evidence="1">
    <location>
        <begin position="1"/>
        <end position="20"/>
    </location>
</feature>
<dbReference type="RefSeq" id="WP_274493498.1">
    <property type="nucleotide sequence ID" value="NZ_CP118166.1"/>
</dbReference>
<dbReference type="InterPro" id="IPR036977">
    <property type="entry name" value="DNA_primase_Znf_CHC2"/>
</dbReference>
<dbReference type="Proteomes" id="UP001214043">
    <property type="component" value="Chromosome"/>
</dbReference>
<keyword evidence="3" id="KW-1185">Reference proteome</keyword>
<protein>
    <submittedName>
        <fullName evidence="2">Uncharacterized protein</fullName>
    </submittedName>
</protein>
<gene>
    <name evidence="2" type="ORF">PUV54_00185</name>
</gene>
<dbReference type="GO" id="GO:0006260">
    <property type="term" value="P:DNA replication"/>
    <property type="evidence" value="ECO:0007669"/>
    <property type="project" value="InterPro"/>
</dbReference>
<dbReference type="GO" id="GO:0003677">
    <property type="term" value="F:DNA binding"/>
    <property type="evidence" value="ECO:0007669"/>
    <property type="project" value="InterPro"/>
</dbReference>
<evidence type="ECO:0000313" key="3">
    <source>
        <dbReference type="Proteomes" id="UP001214043"/>
    </source>
</evidence>
<name>A0AAE9ZII7_9PROT</name>
<accession>A0AAE9ZII7</accession>
<sequence length="116" mass="13251">MTRYEHRAARRQDLEHRKGDVKEKARYSDVVPALNLSFDMGDECPFCHGLTLMPCADGKWFFCDACKRKGDMIDLVCEAERCAMPRAVQFMETIITSRRDARTRDLFGQNGKEGGA</sequence>
<dbReference type="KEGG" id="hfl:PUV54_00185"/>
<dbReference type="GO" id="GO:0008270">
    <property type="term" value="F:zinc ion binding"/>
    <property type="evidence" value="ECO:0007669"/>
    <property type="project" value="InterPro"/>
</dbReference>
<evidence type="ECO:0000256" key="1">
    <source>
        <dbReference type="SAM" id="MobiDB-lite"/>
    </source>
</evidence>
<evidence type="ECO:0000313" key="2">
    <source>
        <dbReference type="EMBL" id="WDI31611.1"/>
    </source>
</evidence>
<dbReference type="AlphaFoldDB" id="A0AAE9ZII7"/>
<dbReference type="Gene3D" id="3.90.580.10">
    <property type="entry name" value="Zinc finger, CHC2-type domain"/>
    <property type="match status" value="1"/>
</dbReference>